<dbReference type="PROSITE" id="PS51257">
    <property type="entry name" value="PROKAR_LIPOPROTEIN"/>
    <property type="match status" value="1"/>
</dbReference>
<evidence type="ECO:0000313" key="1">
    <source>
        <dbReference type="EMBL" id="OYQ42523.1"/>
    </source>
</evidence>
<sequence length="171" mass="20225">MSKILSIFIVSVIVISCVEKSESNSLAKFDKNGKRIVYSEEVYSKMWIENKDLDVTVIDTFCINQKSRALRDTKNGKLVYFGFHPREFPKMTEILSQFGIETKEHLRRCIRIGGFEPYCYQDEMDREIRRKYGENFIDSIFKVAQKEFILENPNVEYIEDGIDLRKRILEE</sequence>
<proteinExistence type="predicted"/>
<dbReference type="AlphaFoldDB" id="A0A255ZLW5"/>
<comment type="caution">
    <text evidence="1">The sequence shown here is derived from an EMBL/GenBank/DDBJ whole genome shotgun (WGS) entry which is preliminary data.</text>
</comment>
<dbReference type="EMBL" id="NOXX01000213">
    <property type="protein sequence ID" value="OYQ42523.1"/>
    <property type="molecule type" value="Genomic_DNA"/>
</dbReference>
<name>A0A255ZLW5_9FLAO</name>
<protein>
    <submittedName>
        <fullName evidence="1">Uncharacterized protein</fullName>
    </submittedName>
</protein>
<dbReference type="OrthoDB" id="1246706at2"/>
<organism evidence="1 2">
    <name type="scientific">Flavobacterium aurantiibacter</name>
    <dbReference type="NCBI Taxonomy" id="2023067"/>
    <lineage>
        <taxon>Bacteria</taxon>
        <taxon>Pseudomonadati</taxon>
        <taxon>Bacteroidota</taxon>
        <taxon>Flavobacteriia</taxon>
        <taxon>Flavobacteriales</taxon>
        <taxon>Flavobacteriaceae</taxon>
        <taxon>Flavobacterium</taxon>
    </lineage>
</organism>
<dbReference type="Proteomes" id="UP000216035">
    <property type="component" value="Unassembled WGS sequence"/>
</dbReference>
<keyword evidence="2" id="KW-1185">Reference proteome</keyword>
<gene>
    <name evidence="1" type="ORF">CHX27_11895</name>
</gene>
<dbReference type="RefSeq" id="WP_094486996.1">
    <property type="nucleotide sequence ID" value="NZ_NOXX01000213.1"/>
</dbReference>
<evidence type="ECO:0000313" key="2">
    <source>
        <dbReference type="Proteomes" id="UP000216035"/>
    </source>
</evidence>
<accession>A0A255ZLW5</accession>
<reference evidence="1 2" key="1">
    <citation type="submission" date="2017-07" db="EMBL/GenBank/DDBJ databases">
        <title>Flavobacterium cyanobacteriorum sp. nov., isolated from cyanobacterial aggregates in a eutrophic lake.</title>
        <authorList>
            <person name="Cai H."/>
        </authorList>
    </citation>
    <scope>NUCLEOTIDE SEQUENCE [LARGE SCALE GENOMIC DNA]</scope>
    <source>
        <strain evidence="1 2">TH167</strain>
    </source>
</reference>